<gene>
    <name evidence="2" type="ORF">AOC36_02570</name>
</gene>
<dbReference type="Proteomes" id="UP000063781">
    <property type="component" value="Chromosome"/>
</dbReference>
<feature type="transmembrane region" description="Helical" evidence="1">
    <location>
        <begin position="15"/>
        <end position="33"/>
    </location>
</feature>
<sequence length="190" mass="20961">MKIFKTNHENSALKTVGWIVLLIQAGASLFALYTFNKTNIFITRYFMVVCGVLLVLFLLTSVWVVKTKGFSARIVSVLLSCAILFGSFYAFKTDQLLKTITGGKTDTHFIHVVVKKESSAQTISDVVHDPIGGNTSLDLASINKAKSLIEAAEDVDLQIQDYDGYDTLINDLFDGNIKAMIIGRSEITWG</sequence>
<keyword evidence="1" id="KW-0812">Transmembrane</keyword>
<evidence type="ECO:0000313" key="2">
    <source>
        <dbReference type="EMBL" id="AMC92906.1"/>
    </source>
</evidence>
<dbReference type="Gene3D" id="3.40.190.10">
    <property type="entry name" value="Periplasmic binding protein-like II"/>
    <property type="match status" value="1"/>
</dbReference>
<keyword evidence="3" id="KW-1185">Reference proteome</keyword>
<dbReference type="AlphaFoldDB" id="A0A0X8GYS0"/>
<keyword evidence="1" id="KW-0472">Membrane</keyword>
<dbReference type="RefSeq" id="WP_067631034.1">
    <property type="nucleotide sequence ID" value="NZ_CP013213.1"/>
</dbReference>
<name>A0A0X8GYS0_9FIRM</name>
<feature type="transmembrane region" description="Helical" evidence="1">
    <location>
        <begin position="45"/>
        <end position="64"/>
    </location>
</feature>
<feature type="transmembrane region" description="Helical" evidence="1">
    <location>
        <begin position="70"/>
        <end position="91"/>
    </location>
</feature>
<dbReference type="STRING" id="1514105.AOC36_02570"/>
<reference evidence="2 3" key="1">
    <citation type="submission" date="2015-10" db="EMBL/GenBank/DDBJ databases">
        <title>Erysipelothrix larvae sp. LV19 isolated from the larval gut of the rhinoceros beetle, Trypoxylus dichotomus.</title>
        <authorList>
            <person name="Lim S."/>
            <person name="Kim B.-C."/>
        </authorList>
    </citation>
    <scope>NUCLEOTIDE SEQUENCE [LARGE SCALE GENOMIC DNA]</scope>
    <source>
        <strain evidence="2 3">LV19</strain>
    </source>
</reference>
<evidence type="ECO:0000313" key="3">
    <source>
        <dbReference type="Proteomes" id="UP000063781"/>
    </source>
</evidence>
<dbReference type="EMBL" id="CP013213">
    <property type="protein sequence ID" value="AMC92906.1"/>
    <property type="molecule type" value="Genomic_DNA"/>
</dbReference>
<accession>A0A0X8GYS0</accession>
<proteinExistence type="predicted"/>
<protein>
    <submittedName>
        <fullName evidence="2">Uncharacterized protein</fullName>
    </submittedName>
</protein>
<organism evidence="2 3">
    <name type="scientific">Erysipelothrix larvae</name>
    <dbReference type="NCBI Taxonomy" id="1514105"/>
    <lineage>
        <taxon>Bacteria</taxon>
        <taxon>Bacillati</taxon>
        <taxon>Bacillota</taxon>
        <taxon>Erysipelotrichia</taxon>
        <taxon>Erysipelotrichales</taxon>
        <taxon>Erysipelotrichaceae</taxon>
        <taxon>Erysipelothrix</taxon>
    </lineage>
</organism>
<evidence type="ECO:0000256" key="1">
    <source>
        <dbReference type="SAM" id="Phobius"/>
    </source>
</evidence>
<keyword evidence="1" id="KW-1133">Transmembrane helix</keyword>
<dbReference type="KEGG" id="erl:AOC36_02570"/>